<keyword evidence="9" id="KW-1185">Reference proteome</keyword>
<evidence type="ECO:0000256" key="3">
    <source>
        <dbReference type="ARBA" id="ARBA00023004"/>
    </source>
</evidence>
<evidence type="ECO:0000313" key="8">
    <source>
        <dbReference type="EMBL" id="TWT43517.1"/>
    </source>
</evidence>
<dbReference type="SMART" id="SM00635">
    <property type="entry name" value="BID_2"/>
    <property type="match status" value="2"/>
</dbReference>
<reference evidence="8 9" key="1">
    <citation type="submission" date="2019-02" db="EMBL/GenBank/DDBJ databases">
        <title>Deep-cultivation of Planctomycetes and their phenomic and genomic characterization uncovers novel biology.</title>
        <authorList>
            <person name="Wiegand S."/>
            <person name="Jogler M."/>
            <person name="Boedeker C."/>
            <person name="Pinto D."/>
            <person name="Vollmers J."/>
            <person name="Rivas-Marin E."/>
            <person name="Kohn T."/>
            <person name="Peeters S.H."/>
            <person name="Heuer A."/>
            <person name="Rast P."/>
            <person name="Oberbeckmann S."/>
            <person name="Bunk B."/>
            <person name="Jeske O."/>
            <person name="Meyerdierks A."/>
            <person name="Storesund J.E."/>
            <person name="Kallscheuer N."/>
            <person name="Luecker S."/>
            <person name="Lage O.M."/>
            <person name="Pohl T."/>
            <person name="Merkel B.J."/>
            <person name="Hornburger P."/>
            <person name="Mueller R.-W."/>
            <person name="Bruemmer F."/>
            <person name="Labrenz M."/>
            <person name="Spormann A.M."/>
            <person name="Op Den Camp H."/>
            <person name="Overmann J."/>
            <person name="Amann R."/>
            <person name="Jetten M.S.M."/>
            <person name="Mascher T."/>
            <person name="Medema M.H."/>
            <person name="Devos D.P."/>
            <person name="Kaster A.-K."/>
            <person name="Ovreas L."/>
            <person name="Rohde M."/>
            <person name="Galperin M.Y."/>
            <person name="Jogler C."/>
        </authorList>
    </citation>
    <scope>NUCLEOTIDE SEQUENCE [LARGE SCALE GENOMIC DNA]</scope>
    <source>
        <strain evidence="8 9">KOR42</strain>
    </source>
</reference>
<dbReference type="Pfam" id="PF00400">
    <property type="entry name" value="WD40"/>
    <property type="match status" value="4"/>
</dbReference>
<dbReference type="InterPro" id="IPR003343">
    <property type="entry name" value="Big_2"/>
</dbReference>
<dbReference type="InterPro" id="IPR011444">
    <property type="entry name" value="DUF1549"/>
</dbReference>
<dbReference type="InterPro" id="IPR036909">
    <property type="entry name" value="Cyt_c-like_dom_sf"/>
</dbReference>
<feature type="coiled-coil region" evidence="5">
    <location>
        <begin position="1297"/>
        <end position="1367"/>
    </location>
</feature>
<dbReference type="GO" id="GO:0046872">
    <property type="term" value="F:metal ion binding"/>
    <property type="evidence" value="ECO:0007669"/>
    <property type="project" value="UniProtKB-KW"/>
</dbReference>
<dbReference type="InterPro" id="IPR022655">
    <property type="entry name" value="DUF1553"/>
</dbReference>
<dbReference type="Pfam" id="PF07587">
    <property type="entry name" value="PSD1"/>
    <property type="match status" value="1"/>
</dbReference>
<gene>
    <name evidence="8" type="ORF">KOR42_44580</name>
</gene>
<keyword evidence="1 4" id="KW-0349">Heme</keyword>
<dbReference type="SMART" id="SM00320">
    <property type="entry name" value="WD40"/>
    <property type="match status" value="6"/>
</dbReference>
<evidence type="ECO:0000256" key="5">
    <source>
        <dbReference type="SAM" id="Coils"/>
    </source>
</evidence>
<accession>A0A5C5VZI6</accession>
<proteinExistence type="predicted"/>
<dbReference type="RefSeq" id="WP_146511815.1">
    <property type="nucleotide sequence ID" value="NZ_SIHI01000032.1"/>
</dbReference>
<dbReference type="GO" id="GO:0020037">
    <property type="term" value="F:heme binding"/>
    <property type="evidence" value="ECO:0007669"/>
    <property type="project" value="InterPro"/>
</dbReference>
<dbReference type="InterPro" id="IPR001680">
    <property type="entry name" value="WD40_rpt"/>
</dbReference>
<dbReference type="Pfam" id="PF07635">
    <property type="entry name" value="PSCyt1"/>
    <property type="match status" value="1"/>
</dbReference>
<dbReference type="GO" id="GO:0009055">
    <property type="term" value="F:electron transfer activity"/>
    <property type="evidence" value="ECO:0007669"/>
    <property type="project" value="InterPro"/>
</dbReference>
<dbReference type="PANTHER" id="PTHR35889">
    <property type="entry name" value="CYCLOINULO-OLIGOSACCHARIDE FRUCTANOTRANSFERASE-RELATED"/>
    <property type="match status" value="1"/>
</dbReference>
<name>A0A5C5VZI6_9PLAN</name>
<dbReference type="SUPFAM" id="SSF46626">
    <property type="entry name" value="Cytochrome c"/>
    <property type="match status" value="1"/>
</dbReference>
<evidence type="ECO:0000256" key="6">
    <source>
        <dbReference type="SAM" id="SignalP"/>
    </source>
</evidence>
<organism evidence="8 9">
    <name type="scientific">Thalassoglobus neptunius</name>
    <dbReference type="NCBI Taxonomy" id="1938619"/>
    <lineage>
        <taxon>Bacteria</taxon>
        <taxon>Pseudomonadati</taxon>
        <taxon>Planctomycetota</taxon>
        <taxon>Planctomycetia</taxon>
        <taxon>Planctomycetales</taxon>
        <taxon>Planctomycetaceae</taxon>
        <taxon>Thalassoglobus</taxon>
    </lineage>
</organism>
<dbReference type="Gene3D" id="2.60.40.1080">
    <property type="match status" value="1"/>
</dbReference>
<dbReference type="PANTHER" id="PTHR35889:SF3">
    <property type="entry name" value="F-BOX DOMAIN-CONTAINING PROTEIN"/>
    <property type="match status" value="1"/>
</dbReference>
<evidence type="ECO:0000259" key="7">
    <source>
        <dbReference type="PROSITE" id="PS51007"/>
    </source>
</evidence>
<dbReference type="SUPFAM" id="SSF50978">
    <property type="entry name" value="WD40 repeat-like"/>
    <property type="match status" value="1"/>
</dbReference>
<keyword evidence="3 4" id="KW-0408">Iron</keyword>
<dbReference type="InterPro" id="IPR036322">
    <property type="entry name" value="WD40_repeat_dom_sf"/>
</dbReference>
<feature type="domain" description="Cytochrome c" evidence="7">
    <location>
        <begin position="28"/>
        <end position="119"/>
    </location>
</feature>
<keyword evidence="5" id="KW-0175">Coiled coil</keyword>
<evidence type="ECO:0000256" key="1">
    <source>
        <dbReference type="ARBA" id="ARBA00022617"/>
    </source>
</evidence>
<dbReference type="EMBL" id="SIHI01000032">
    <property type="protein sequence ID" value="TWT43517.1"/>
    <property type="molecule type" value="Genomic_DNA"/>
</dbReference>
<dbReference type="PROSITE" id="PS51007">
    <property type="entry name" value="CYTC"/>
    <property type="match status" value="1"/>
</dbReference>
<keyword evidence="6" id="KW-0732">Signal</keyword>
<evidence type="ECO:0000256" key="4">
    <source>
        <dbReference type="PROSITE-ProRule" id="PRU00433"/>
    </source>
</evidence>
<dbReference type="InterPro" id="IPR015943">
    <property type="entry name" value="WD40/YVTN_repeat-like_dom_sf"/>
</dbReference>
<feature type="signal peptide" evidence="6">
    <location>
        <begin position="1"/>
        <end position="24"/>
    </location>
</feature>
<dbReference type="Proteomes" id="UP000317243">
    <property type="component" value="Unassembled WGS sequence"/>
</dbReference>
<sequence precursor="true">MLQRTLFSVAFSLFFATSLSSLNAEQVSFHKQIRPIFQLHCQGCHQPAKRGGDFVMTSVSELLEAGESGEDAIIPGNPESSYLLEQITPENGEAQMPKGKPPLSDEEIELVRLWIEQGAKDDSPVQQSRLYDAEHPPVYHSAPVVTSIDFSPDGELLAVAGFHEVLLRSGDGSQLVGRLVGMAERIESIAFSPDGSQLAVAGGQPGRSGEVQVWNIEDQSLALSIPITSDTLYGVSWSPQGDIVIVGCHDNIVRGFDSVTGKQVFFNGAHDDWPLETVFSVNGKYIVSVGRDMSTKLYEFETERFVDNVTSITPGALKGGLASIARRSDRDEIAVAGADGIPRVYRMHRVTKRVIGDDANLLRRFTPMEGRLYAIEYSPDGKQIACGSSFNGIGQVYTFSTDFDFEMPEEIKPIVETVVTSQNAEQKKTLEDYVTKGTAPLTETDLPTGIYALDYHPDGSVIVAAGGDGVLWFIDPQSGDVIREILPVEIASDENVASREVEAQRSVDDSLVGEESLPEGESIVELDISPDVVSLVEGEGYVQLLVTGRLKSGGAIDLTRMANVSSTSDNILISPLKRVKSLTAESGELQVSFGDLQATVPVSVTPYDPAQQVSFIKDVNPVLSRLGCNQGTCHGAKDGKNGFKLSLRGYDPIFDVRSFADDIKSRRTNVASPDDSLMLLKASGAVPHVGGRLTVPGEPYYEVIRKWIAEGCQLDLDVPRVTGIELIPEQPVIPQIGGRQQIRVVATYSNGEVRDVTGEAFLESGNTEVAAVNRAAIVTAVRRGEAPVLARFEGSYAAATVTVMGDRSEFEWSEPESWSPIDDLVAEKWQRMKILPSGLCTDEEFIRRVYLDLTGLPPTSDDVVKFVNDSRDLREKRNELVEQLVGSEAYVEHWSNKWADMLQVNGKFIGGEGAKLFRNWIRKHVQENTPYDEFARLVLTASGSNKSNPAASYYKILREPDAMMENTTHLFLGVRFNCNKCHDHPFERWTQDQYYETAAFFAQVGLKRDPENKDGNLGGTAVEGAKPLWEVVFDQEEGEVVHDRTGDVVAPLVPFDRDLQNAEETTRREALASWITSAENDYFASSYVNRVWGYLMGVGLIEPLDDIRAGNPPSNPQLMAYLTDRFVESGFDVQKLMVDICQSRTYQLSIATNEWNADDQLNYSHAYPKRLPAEVLYDSVYAVTGSKMEIPGVPEGTRAAAIPDSGIELTDGFLANLGRPVRESSCECERSSELQLGPVMALMNGQTVSTAISQPGNAIEELVSSIEDDRQLVNEVFLRVLNRSASDREIDVTLDMMSTLNAEHEELVRELEEYKDKVGPIIAEKEKERQEKIDRAEQELAEYLEKIKDYEEKQEQERLQRVKEAQEKLDAHVASVDERLALWEQSVFASGTPWSLIEFKELKTTNGAKLSSEDDGAIFASGKNNKAGAYILKSDPIKTEIKAFKLEALTDDRLPTRGPGRAPNGNFVVSEFTVHAWPVGKPEEKVAVKLQNATADFSQGGYSIETAIDGKKPNNGNGWATSPKTGEDRFATFELAEPLNFEEGIVLEVTIDQNYQDKKHSLGKFRLSTTSDDPPYTPGTSKAITDILAKSIEDRSEEEQKTLVEFYNQQDDQLRLLKEKLEREQQPLPEDPRVTILKMSVEKQKEPLVEDPQLVRLTRAVKLSEEQLQQQRLTIVQDLTWALINSPAFLFNR</sequence>
<dbReference type="OrthoDB" id="289126at2"/>
<dbReference type="Gene3D" id="2.130.10.10">
    <property type="entry name" value="YVTN repeat-like/Quinoprotein amine dehydrogenase"/>
    <property type="match status" value="2"/>
</dbReference>
<protein>
    <submittedName>
        <fullName evidence="8">WD domain, G-beta repeat</fullName>
    </submittedName>
</protein>
<feature type="chain" id="PRO_5022958456" evidence="6">
    <location>
        <begin position="25"/>
        <end position="1693"/>
    </location>
</feature>
<keyword evidence="2 4" id="KW-0479">Metal-binding</keyword>
<dbReference type="Pfam" id="PF07583">
    <property type="entry name" value="PSCyt2"/>
    <property type="match status" value="1"/>
</dbReference>
<dbReference type="InterPro" id="IPR011429">
    <property type="entry name" value="Cyt_c_Planctomycete-type"/>
</dbReference>
<evidence type="ECO:0000256" key="2">
    <source>
        <dbReference type="ARBA" id="ARBA00022723"/>
    </source>
</evidence>
<evidence type="ECO:0000313" key="9">
    <source>
        <dbReference type="Proteomes" id="UP000317243"/>
    </source>
</evidence>
<dbReference type="InterPro" id="IPR009056">
    <property type="entry name" value="Cyt_c-like_dom"/>
</dbReference>
<comment type="caution">
    <text evidence="8">The sequence shown here is derived from an EMBL/GenBank/DDBJ whole genome shotgun (WGS) entry which is preliminary data.</text>
</comment>